<dbReference type="EMBL" id="KB309374">
    <property type="protein sequence ID" value="ELT94634.1"/>
    <property type="molecule type" value="Genomic_DNA"/>
</dbReference>
<evidence type="ECO:0000256" key="1">
    <source>
        <dbReference type="SAM" id="MobiDB-lite"/>
    </source>
</evidence>
<accession>R7TLU2</accession>
<keyword evidence="5" id="KW-1185">Reference proteome</keyword>
<dbReference type="GO" id="GO:0005874">
    <property type="term" value="C:microtubule"/>
    <property type="evidence" value="ECO:0007669"/>
    <property type="project" value="InterPro"/>
</dbReference>
<evidence type="ECO:0000313" key="3">
    <source>
        <dbReference type="EMBL" id="ELT94634.1"/>
    </source>
</evidence>
<feature type="domain" description="Centrosome and spindle pole-associated protein 1 C-terminal" evidence="2">
    <location>
        <begin position="1252"/>
        <end position="1306"/>
    </location>
</feature>
<feature type="region of interest" description="Disordered" evidence="1">
    <location>
        <begin position="367"/>
        <end position="398"/>
    </location>
</feature>
<feature type="compositionally biased region" description="Basic and acidic residues" evidence="1">
    <location>
        <begin position="367"/>
        <end position="378"/>
    </location>
</feature>
<dbReference type="GO" id="GO:0032467">
    <property type="term" value="P:positive regulation of cytokinesis"/>
    <property type="evidence" value="ECO:0007669"/>
    <property type="project" value="InterPro"/>
</dbReference>
<dbReference type="GO" id="GO:0000922">
    <property type="term" value="C:spindle pole"/>
    <property type="evidence" value="ECO:0007669"/>
    <property type="project" value="InterPro"/>
</dbReference>
<feature type="region of interest" description="Disordered" evidence="1">
    <location>
        <begin position="221"/>
        <end position="266"/>
    </location>
</feature>
<dbReference type="InterPro" id="IPR058191">
    <property type="entry name" value="CSPP1_C"/>
</dbReference>
<feature type="region of interest" description="Disordered" evidence="1">
    <location>
        <begin position="555"/>
        <end position="608"/>
    </location>
</feature>
<protein>
    <recommendedName>
        <fullName evidence="2">Centrosome and spindle pole-associated protein 1 C-terminal domain-containing protein</fullName>
    </recommendedName>
</protein>
<feature type="region of interest" description="Disordered" evidence="1">
    <location>
        <begin position="1423"/>
        <end position="1449"/>
    </location>
</feature>
<proteinExistence type="predicted"/>
<feature type="compositionally biased region" description="Basic and acidic residues" evidence="1">
    <location>
        <begin position="1247"/>
        <end position="1260"/>
    </location>
</feature>
<feature type="region of interest" description="Disordered" evidence="1">
    <location>
        <begin position="442"/>
        <end position="536"/>
    </location>
</feature>
<feature type="compositionally biased region" description="Basic and acidic residues" evidence="1">
    <location>
        <begin position="822"/>
        <end position="851"/>
    </location>
</feature>
<feature type="compositionally biased region" description="Polar residues" evidence="1">
    <location>
        <begin position="779"/>
        <end position="799"/>
    </location>
</feature>
<name>R7TLU2_CAPTE</name>
<reference evidence="4" key="3">
    <citation type="submission" date="2015-06" db="UniProtKB">
        <authorList>
            <consortium name="EnsemblMetazoa"/>
        </authorList>
    </citation>
    <scope>IDENTIFICATION</scope>
</reference>
<feature type="region of interest" description="Disordered" evidence="1">
    <location>
        <begin position="1"/>
        <end position="72"/>
    </location>
</feature>
<feature type="compositionally biased region" description="Pro residues" evidence="1">
    <location>
        <begin position="586"/>
        <end position="595"/>
    </location>
</feature>
<dbReference type="HOGENOM" id="CLU_267292_0_0_1"/>
<dbReference type="InterPro" id="IPR026708">
    <property type="entry name" value="CSPP1"/>
</dbReference>
<dbReference type="PANTHER" id="PTHR21616">
    <property type="entry name" value="CENTROSOME SPINDLE POLE ASSOCIATED PROTEIN"/>
    <property type="match status" value="1"/>
</dbReference>
<dbReference type="EnsemblMetazoa" id="CapteT225871">
    <property type="protein sequence ID" value="CapteP225871"/>
    <property type="gene ID" value="CapteG225871"/>
</dbReference>
<evidence type="ECO:0000313" key="4">
    <source>
        <dbReference type="EnsemblMetazoa" id="CapteP225871"/>
    </source>
</evidence>
<feature type="compositionally biased region" description="Basic and acidic residues" evidence="1">
    <location>
        <begin position="919"/>
        <end position="931"/>
    </location>
</feature>
<feature type="region of interest" description="Disordered" evidence="1">
    <location>
        <begin position="893"/>
        <end position="1231"/>
    </location>
</feature>
<reference evidence="3 5" key="2">
    <citation type="journal article" date="2013" name="Nature">
        <title>Insights into bilaterian evolution from three spiralian genomes.</title>
        <authorList>
            <person name="Simakov O."/>
            <person name="Marletaz F."/>
            <person name="Cho S.J."/>
            <person name="Edsinger-Gonzales E."/>
            <person name="Havlak P."/>
            <person name="Hellsten U."/>
            <person name="Kuo D.H."/>
            <person name="Larsson T."/>
            <person name="Lv J."/>
            <person name="Arendt D."/>
            <person name="Savage R."/>
            <person name="Osoegawa K."/>
            <person name="de Jong P."/>
            <person name="Grimwood J."/>
            <person name="Chapman J.A."/>
            <person name="Shapiro H."/>
            <person name="Aerts A."/>
            <person name="Otillar R.P."/>
            <person name="Terry A.Y."/>
            <person name="Boore J.L."/>
            <person name="Grigoriev I.V."/>
            <person name="Lindberg D.R."/>
            <person name="Seaver E.C."/>
            <person name="Weisblat D.A."/>
            <person name="Putnam N.H."/>
            <person name="Rokhsar D.S."/>
        </authorList>
    </citation>
    <scope>NUCLEOTIDE SEQUENCE</scope>
    <source>
        <strain evidence="3 5">I ESC-2004</strain>
    </source>
</reference>
<sequence>MSELESFIAEQKSKLAQERERLGSNSDEPTSGRKKWSTTPADQFSMGDPNEDASGPVPDSAPSESSGSYSVGTLESKTPVEVAADIAHCPAHLVSPRGTVRTNSSQHCCCNRTHSAKWRANCAWEEGEKYADFRETLNEQRKKEYNDFIQMAPAQRQVAPDLEGGLPLGGYEERRRKLQAERHKEYNQLLAKKILNPGENLIEDYDSRKDEVRCFVDLMSHEESSVPPQDAGGGPLPSQNHDRQNFKENIPPKPSTPNAGLIGKLGSYADRRRGLEEERKREYNALQAQKAVRQTGTLSNGAAAYTNTLPGMRDRHSAEAQKVKQRNDEYNAYMARLSRQTPRSHLERSRRREYAAMMESWGERLHPSNLAPEEKGRGFLDGLGENSQEQAKKQATRNQEYNEFLRKKDIQVDQLKSRIREDAEEERYKQWLRERPLRKGWGTPTYDEILDQKRKEERSYRRGDDPELGGGSSLGGPSYLRASVSDGHLNDERKFTQLDRDYEAKKSRFLKDSPGGVLSDPRWLNPRETGHGRDYVDEESELLERLAHLRLKYADAPTGPSSMLRSKSHAGLLFPGRSYDDQDLPPAAPSQPSQPAPTQSRSRPVVANDYGASLNIGGAVTASADQRRKAAYRRELEQQMQDTKAQKTRERNVELRIPVSEVDAGRRQERVYPEQSRLPPPPQPRAIPDDTFSPRAILFEDEFRKRGNPQGAHPGILENGFHSLYQPSLLSQAPPPLTGLGPAAGGRYQTAQDEAYHYYGLHNPLDAGAPPLNDVPRQPLNNYSPPPQQAQNSRVTFSDQRPERSVAQGYPPGNNYPSGNKGDTKAEYQQELKRQMEESKRKKEQEKLEKERYEAKLDQEIRDYNPFGRGGGGAPMRDNQGNIVTDLRTIHNTNEQTAVYPETRPSPRMPPTSVNFQDAEQRGKPEDDSHTRGGHGIFGEGLTDGQKTTQAKYQDELKRQIEEKKRRADEEKAQQKLEDERLMRKIQEDNERMQKEIEDERRKEREKQEEAQRHQEELKRRQEEEQKEKQRRRLEEEAKRQEEVRKRQEGERQQRQAANRVQSPPVPTLRKNPAEEERGRSPVIPTLRKQTQDAPPPSPPIPTLAKKNVSAEKEEKRKQPSPVRQPPSPVNQPTTQNGPPVSLDLISNDVIQFQPLQPSPPVPARRTQSRESRAPSADVLNQLARMRQQLQTERKRVETDLRKEESEPKIYDPRTYSKPSPAPASGRRQNVDIFEVARNREPVSVRRNAEPNRNAKDFHDLKHKKNSGSRQNFRNLFPESPKNEDALELQQRVLLDEQAKELARIKPLKESRFTQDMPGMSPQDLGLLRTDSVASAPMLDSESAFIDVPNGDPNTARRNGPRQRRRNQIESPQTFDPLGSVSSLNPDLISQKNDERLKRLKSLAGDDISTGDPDDILARFMAKQAHNRPPSGHTLQDDSWLRPDSYNQP</sequence>
<feature type="compositionally biased region" description="Basic and acidic residues" evidence="1">
    <location>
        <begin position="1109"/>
        <end position="1118"/>
    </location>
</feature>
<feature type="region of interest" description="Disordered" evidence="1">
    <location>
        <begin position="767"/>
        <end position="851"/>
    </location>
</feature>
<dbReference type="Proteomes" id="UP000014760">
    <property type="component" value="Unassembled WGS sequence"/>
</dbReference>
<feature type="compositionally biased region" description="Basic and acidic residues" evidence="1">
    <location>
        <begin position="488"/>
        <end position="511"/>
    </location>
</feature>
<dbReference type="OMA" id="HRMPRDD"/>
<feature type="compositionally biased region" description="Basic and acidic residues" evidence="1">
    <location>
        <begin position="953"/>
        <end position="1054"/>
    </location>
</feature>
<feature type="compositionally biased region" description="Basic and acidic residues" evidence="1">
    <location>
        <begin position="1192"/>
        <end position="1212"/>
    </location>
</feature>
<dbReference type="GO" id="GO:0005813">
    <property type="term" value="C:centrosome"/>
    <property type="evidence" value="ECO:0007669"/>
    <property type="project" value="InterPro"/>
</dbReference>
<feature type="region of interest" description="Disordered" evidence="1">
    <location>
        <begin position="665"/>
        <end position="692"/>
    </location>
</feature>
<dbReference type="OrthoDB" id="10044099at2759"/>
<reference evidence="5" key="1">
    <citation type="submission" date="2012-12" db="EMBL/GenBank/DDBJ databases">
        <authorList>
            <person name="Hellsten U."/>
            <person name="Grimwood J."/>
            <person name="Chapman J.A."/>
            <person name="Shapiro H."/>
            <person name="Aerts A."/>
            <person name="Otillar R.P."/>
            <person name="Terry A.Y."/>
            <person name="Boore J.L."/>
            <person name="Simakov O."/>
            <person name="Marletaz F."/>
            <person name="Cho S.-J."/>
            <person name="Edsinger-Gonzales E."/>
            <person name="Havlak P."/>
            <person name="Kuo D.-H."/>
            <person name="Larsson T."/>
            <person name="Lv J."/>
            <person name="Arendt D."/>
            <person name="Savage R."/>
            <person name="Osoegawa K."/>
            <person name="de Jong P."/>
            <person name="Lindberg D.R."/>
            <person name="Seaver E.C."/>
            <person name="Weisblat D.A."/>
            <person name="Putnam N.H."/>
            <person name="Grigoriev I.V."/>
            <person name="Rokhsar D.S."/>
        </authorList>
    </citation>
    <scope>NUCLEOTIDE SEQUENCE</scope>
    <source>
        <strain evidence="5">I ESC-2004</strain>
    </source>
</reference>
<feature type="compositionally biased region" description="Basic and acidic residues" evidence="1">
    <location>
        <begin position="11"/>
        <end position="22"/>
    </location>
</feature>
<feature type="compositionally biased region" description="Basic and acidic residues" evidence="1">
    <location>
        <begin position="450"/>
        <end position="465"/>
    </location>
</feature>
<feature type="region of interest" description="Disordered" evidence="1">
    <location>
        <begin position="1342"/>
        <end position="1392"/>
    </location>
</feature>
<dbReference type="Pfam" id="PF24578">
    <property type="entry name" value="CSPP1_C"/>
    <property type="match status" value="1"/>
</dbReference>
<evidence type="ECO:0000259" key="2">
    <source>
        <dbReference type="Pfam" id="PF24578"/>
    </source>
</evidence>
<feature type="compositionally biased region" description="Polar residues" evidence="1">
    <location>
        <begin position="1369"/>
        <end position="1391"/>
    </location>
</feature>
<feature type="region of interest" description="Disordered" evidence="1">
    <location>
        <begin position="1247"/>
        <end position="1283"/>
    </location>
</feature>
<dbReference type="STRING" id="283909.R7TLU2"/>
<dbReference type="PANTHER" id="PTHR21616:SF2">
    <property type="entry name" value="CENTROSOME AND SPINDLE POLE-ASSOCIATED PROTEIN 1"/>
    <property type="match status" value="1"/>
</dbReference>
<evidence type="ECO:0000313" key="5">
    <source>
        <dbReference type="Proteomes" id="UP000014760"/>
    </source>
</evidence>
<gene>
    <name evidence="3" type="ORF">CAPTEDRAFT_225871</name>
</gene>
<organism evidence="3">
    <name type="scientific">Capitella teleta</name>
    <name type="common">Polychaete worm</name>
    <dbReference type="NCBI Taxonomy" id="283909"/>
    <lineage>
        <taxon>Eukaryota</taxon>
        <taxon>Metazoa</taxon>
        <taxon>Spiralia</taxon>
        <taxon>Lophotrochozoa</taxon>
        <taxon>Annelida</taxon>
        <taxon>Polychaeta</taxon>
        <taxon>Sedentaria</taxon>
        <taxon>Scolecida</taxon>
        <taxon>Capitellidae</taxon>
        <taxon>Capitella</taxon>
    </lineage>
</organism>
<feature type="compositionally biased region" description="Polar residues" evidence="1">
    <location>
        <begin position="62"/>
        <end position="72"/>
    </location>
</feature>
<dbReference type="EMBL" id="AMQN01002504">
    <property type="status" value="NOT_ANNOTATED_CDS"/>
    <property type="molecule type" value="Genomic_DNA"/>
</dbReference>